<sequence>KASASTKPLRAVASLPSPNPYPDLYTRRYPARPQVNSLHFSPMQPSSERCSDHHTTRSYKRNLLLLGREIHIFRCVDHVAIGVSTRSVSGTGRT</sequence>
<dbReference type="InParanoid" id="A0A2K2CJZ9"/>
<name>A0A2K2CJZ9_BRADI</name>
<keyword evidence="3" id="KW-1185">Reference proteome</keyword>
<protein>
    <submittedName>
        <fullName evidence="1 2">Uncharacterized protein</fullName>
    </submittedName>
</protein>
<reference evidence="1" key="2">
    <citation type="submission" date="2017-06" db="EMBL/GenBank/DDBJ databases">
        <title>WGS assembly of Brachypodium distachyon.</title>
        <authorList>
            <consortium name="The International Brachypodium Initiative"/>
            <person name="Lucas S."/>
            <person name="Harmon-Smith M."/>
            <person name="Lail K."/>
            <person name="Tice H."/>
            <person name="Grimwood J."/>
            <person name="Bruce D."/>
            <person name="Barry K."/>
            <person name="Shu S."/>
            <person name="Lindquist E."/>
            <person name="Wang M."/>
            <person name="Pitluck S."/>
            <person name="Vogel J.P."/>
            <person name="Garvin D.F."/>
            <person name="Mockler T.C."/>
            <person name="Schmutz J."/>
            <person name="Rokhsar D."/>
            <person name="Bevan M.W."/>
        </authorList>
    </citation>
    <scope>NUCLEOTIDE SEQUENCE</scope>
    <source>
        <strain evidence="1">Bd21</strain>
    </source>
</reference>
<reference evidence="2" key="3">
    <citation type="submission" date="2018-08" db="UniProtKB">
        <authorList>
            <consortium name="EnsemblPlants"/>
        </authorList>
    </citation>
    <scope>IDENTIFICATION</scope>
    <source>
        <strain evidence="2">cv. Bd21</strain>
    </source>
</reference>
<dbReference type="Proteomes" id="UP000008810">
    <property type="component" value="Chromosome 4"/>
</dbReference>
<proteinExistence type="predicted"/>
<dbReference type="EMBL" id="CM000883">
    <property type="protein sequence ID" value="PNT62346.1"/>
    <property type="molecule type" value="Genomic_DNA"/>
</dbReference>
<dbReference type="Gramene" id="PNT62346">
    <property type="protein sequence ID" value="PNT62346"/>
    <property type="gene ID" value="BRADI_4g02065v3"/>
</dbReference>
<reference evidence="1 2" key="1">
    <citation type="journal article" date="2010" name="Nature">
        <title>Genome sequencing and analysis of the model grass Brachypodium distachyon.</title>
        <authorList>
            <consortium name="International Brachypodium Initiative"/>
        </authorList>
    </citation>
    <scope>NUCLEOTIDE SEQUENCE [LARGE SCALE GENOMIC DNA]</scope>
    <source>
        <strain evidence="1 2">Bd21</strain>
    </source>
</reference>
<organism evidence="1">
    <name type="scientific">Brachypodium distachyon</name>
    <name type="common">Purple false brome</name>
    <name type="synonym">Trachynia distachya</name>
    <dbReference type="NCBI Taxonomy" id="15368"/>
    <lineage>
        <taxon>Eukaryota</taxon>
        <taxon>Viridiplantae</taxon>
        <taxon>Streptophyta</taxon>
        <taxon>Embryophyta</taxon>
        <taxon>Tracheophyta</taxon>
        <taxon>Spermatophyta</taxon>
        <taxon>Magnoliopsida</taxon>
        <taxon>Liliopsida</taxon>
        <taxon>Poales</taxon>
        <taxon>Poaceae</taxon>
        <taxon>BOP clade</taxon>
        <taxon>Pooideae</taxon>
        <taxon>Stipodae</taxon>
        <taxon>Brachypodieae</taxon>
        <taxon>Brachypodium</taxon>
    </lineage>
</organism>
<gene>
    <name evidence="1" type="ORF">BRADI_4g02065v3</name>
</gene>
<evidence type="ECO:0000313" key="2">
    <source>
        <dbReference type="EnsemblPlants" id="PNT62346"/>
    </source>
</evidence>
<evidence type="ECO:0000313" key="1">
    <source>
        <dbReference type="EMBL" id="PNT62346.1"/>
    </source>
</evidence>
<feature type="non-terminal residue" evidence="1">
    <location>
        <position position="1"/>
    </location>
</feature>
<dbReference type="EnsemblPlants" id="PNT62346">
    <property type="protein sequence ID" value="PNT62346"/>
    <property type="gene ID" value="BRADI_4g02065v3"/>
</dbReference>
<accession>A0A2K2CJZ9</accession>
<evidence type="ECO:0000313" key="3">
    <source>
        <dbReference type="Proteomes" id="UP000008810"/>
    </source>
</evidence>
<dbReference type="AlphaFoldDB" id="A0A2K2CJZ9"/>